<dbReference type="PANTHER" id="PTHR39601:SF2">
    <property type="entry name" value="CHORIOGENIN HMINOR"/>
    <property type="match status" value="1"/>
</dbReference>
<feature type="compositionally biased region" description="Low complexity" evidence="1">
    <location>
        <begin position="341"/>
        <end position="354"/>
    </location>
</feature>
<keyword evidence="4" id="KW-1185">Reference proteome</keyword>
<dbReference type="PANTHER" id="PTHR39601">
    <property type="entry name" value="CHORIOGENIN HMINOR"/>
    <property type="match status" value="1"/>
</dbReference>
<feature type="region of interest" description="Disordered" evidence="1">
    <location>
        <begin position="413"/>
        <end position="521"/>
    </location>
</feature>
<dbReference type="STRING" id="5539.A0A3E2GZY2"/>
<accession>A0A3E2GZY2</accession>
<feature type="compositionally biased region" description="Polar residues" evidence="1">
    <location>
        <begin position="1295"/>
        <end position="1307"/>
    </location>
</feature>
<evidence type="ECO:0000256" key="1">
    <source>
        <dbReference type="SAM" id="MobiDB-lite"/>
    </source>
</evidence>
<feature type="domain" description="DUF8004" evidence="2">
    <location>
        <begin position="742"/>
        <end position="834"/>
    </location>
</feature>
<organism evidence="3 4">
    <name type="scientific">Scytalidium lignicola</name>
    <name type="common">Hyphomycete</name>
    <dbReference type="NCBI Taxonomy" id="5539"/>
    <lineage>
        <taxon>Eukaryota</taxon>
        <taxon>Fungi</taxon>
        <taxon>Dikarya</taxon>
        <taxon>Ascomycota</taxon>
        <taxon>Pezizomycotina</taxon>
        <taxon>Leotiomycetes</taxon>
        <taxon>Leotiomycetes incertae sedis</taxon>
        <taxon>Scytalidium</taxon>
    </lineage>
</organism>
<feature type="region of interest" description="Disordered" evidence="1">
    <location>
        <begin position="25"/>
        <end position="52"/>
    </location>
</feature>
<dbReference type="Pfam" id="PF26013">
    <property type="entry name" value="DUF8004"/>
    <property type="match status" value="1"/>
</dbReference>
<feature type="non-terminal residue" evidence="3">
    <location>
        <position position="1"/>
    </location>
</feature>
<gene>
    <name evidence="3" type="ORF">B7463_g9677</name>
</gene>
<feature type="compositionally biased region" description="Polar residues" evidence="1">
    <location>
        <begin position="245"/>
        <end position="263"/>
    </location>
</feature>
<feature type="compositionally biased region" description="Low complexity" evidence="1">
    <location>
        <begin position="369"/>
        <end position="382"/>
    </location>
</feature>
<dbReference type="Proteomes" id="UP000258309">
    <property type="component" value="Unassembled WGS sequence"/>
</dbReference>
<feature type="compositionally biased region" description="Polar residues" evidence="1">
    <location>
        <begin position="1258"/>
        <end position="1281"/>
    </location>
</feature>
<protein>
    <recommendedName>
        <fullName evidence="2">DUF8004 domain-containing protein</fullName>
    </recommendedName>
</protein>
<reference evidence="3 4" key="1">
    <citation type="submission" date="2018-05" db="EMBL/GenBank/DDBJ databases">
        <title>Draft genome sequence of Scytalidium lignicola DSM 105466, a ubiquitous saprotrophic fungus.</title>
        <authorList>
            <person name="Buettner E."/>
            <person name="Gebauer A.M."/>
            <person name="Hofrichter M."/>
            <person name="Liers C."/>
            <person name="Kellner H."/>
        </authorList>
    </citation>
    <scope>NUCLEOTIDE SEQUENCE [LARGE SCALE GENOMIC DNA]</scope>
    <source>
        <strain evidence="3 4">DSM 105466</strain>
    </source>
</reference>
<dbReference type="InterPro" id="IPR058317">
    <property type="entry name" value="DUF8004"/>
</dbReference>
<feature type="region of interest" description="Disordered" evidence="1">
    <location>
        <begin position="627"/>
        <end position="656"/>
    </location>
</feature>
<dbReference type="EMBL" id="NCSJ02000249">
    <property type="protein sequence ID" value="RFU26651.1"/>
    <property type="molecule type" value="Genomic_DNA"/>
</dbReference>
<dbReference type="OrthoDB" id="5300331at2759"/>
<evidence type="ECO:0000313" key="4">
    <source>
        <dbReference type="Proteomes" id="UP000258309"/>
    </source>
</evidence>
<proteinExistence type="predicted"/>
<feature type="compositionally biased region" description="Polar residues" evidence="1">
    <location>
        <begin position="34"/>
        <end position="43"/>
    </location>
</feature>
<evidence type="ECO:0000259" key="2">
    <source>
        <dbReference type="Pfam" id="PF26013"/>
    </source>
</evidence>
<feature type="compositionally biased region" description="Basic and acidic residues" evidence="1">
    <location>
        <begin position="200"/>
        <end position="212"/>
    </location>
</feature>
<sequence length="1356" mass="149658">MMPPYMYCTSAVCASQGLARQAAEEGGGDAMQCGSESPAQPQAEQEKKRSVGRLTRSTLESIIILHARAAKNPPRPAVTTSGIDKCTILYLPCEPHSLVKAFAAKRSHLAWDLPIDEEIDEARLTYSTLVPFSTQDGGGTNLAPGQEASDTLAGNREHRGTFAGARYIAGHNGVRPSLPLEPVLGEGENNSSHLSVQIPKKKDLGPSEIQDKHRGRSLLQSFSSLFPSIVLHPAVSKDAEDSAHPPTTTQHNQIADSSIGSIPQSPPFLPQSIIFQSPTTLPPDLSLTPSTPASPNRMPPPIPTSFWDDQLSSRRISSPPTNDMMEPGARSSQLRYKIPSHHSPPSATHTSRPSLPIFLPPQIHSPPRQQYQQHQQNQQYQQYQQYTNAAAILQSSPQIHQRHSSLSPHIALTYSQGNRRPTQRLRKSNSSTAISSSLPQPDSSPPVERALSDGQVRPRANSVVPPKSSDLNTAPRRISPDNSRRSSLQPEPEGEREPRPRRRSWGFGGLRSSRNVSEDGAGLAGSRAWLDAAGHKTDYDLSPLMAAEKVPEIWDDAGNIFVYLFPEETKGGPSFRVSSEILSSSSQLVSLIHGSVYSDRSRGKSVSRRATLSADDAMRHLVARGIISPPITPQPSPQGSDSDGLAESVKSLSDPPKDIHMYFPAAELNPKATPGSKEFPAEDIQRLVDIRNLFAFLLGIPLVATRKSPTVFYMLLSVSTLLRQFEFTNLDGSTFGEVAATRFNSYMEEFELADVSQSREKTIEGLVLGEQMRSTDLYNQAFVHAVGKCEAIMTMQSPLFNEISQITRNRLQRAHLDLLSRQRTMKHRLEDFDFPSLWVGIAASTSIAEVKSVRFKAWKSSFAAMRRHVLSYYKDLYGSWPPKASSKRNSFVEGGLNRLVLQQLYSDFCNLYDLLTDRKSLTTRQYEASDDELDVKSVNRDAAALRKVLSEWDRSSPPVQPPVPFDVPMVPTLTTIMSDYTMLSPEDQRKVRSRKLRGDEYQEIMRGAQNTADCDLSNLFIVNFKHFEEKEGKGKSAQELADNRYGYWIFIYVVLQSLPMLAVDAPGLKYSDGVEYFLCEPPIGNVPWLENSSAVTRAWYGVQGGTAVVSLPSDLVNYSVEGIYHRSHCWTVADKWITAQEEPGDSYVPTRSFELPGPDMIPSRVQSPADADVVFLPPSRSNTGTPTTTTTHFRQLSMPTIPLPAPDEYMRNRSRKRQSIALGLEQLPIPAMPSNDLSSALSAVDELEVTVPAGDEPASTTGGEDAQANSRGASPNPINSRNRYRRSAGDRRVSGQYTGSNNGSRVGSASLDIPVPLMPQNEGATFDSILGDEEDKQRSRSRSRRRSWFPEVLDRS</sequence>
<comment type="caution">
    <text evidence="3">The sequence shown here is derived from an EMBL/GenBank/DDBJ whole genome shotgun (WGS) entry which is preliminary data.</text>
</comment>
<feature type="region of interest" description="Disordered" evidence="1">
    <location>
        <begin position="237"/>
        <end position="382"/>
    </location>
</feature>
<name>A0A3E2GZY2_SCYLI</name>
<feature type="compositionally biased region" description="Low complexity" evidence="1">
    <location>
        <begin position="277"/>
        <end position="295"/>
    </location>
</feature>
<feature type="non-terminal residue" evidence="3">
    <location>
        <position position="1356"/>
    </location>
</feature>
<feature type="region of interest" description="Disordered" evidence="1">
    <location>
        <begin position="184"/>
        <end position="214"/>
    </location>
</feature>
<evidence type="ECO:0000313" key="3">
    <source>
        <dbReference type="EMBL" id="RFU26651.1"/>
    </source>
</evidence>
<feature type="region of interest" description="Disordered" evidence="1">
    <location>
        <begin position="1252"/>
        <end position="1356"/>
    </location>
</feature>